<dbReference type="KEGG" id="dalk:DSCA_33800"/>
<dbReference type="OrthoDB" id="5518160at2"/>
<dbReference type="Proteomes" id="UP000427906">
    <property type="component" value="Chromosome"/>
</dbReference>
<feature type="chain" id="PRO_5024423569" evidence="1">
    <location>
        <begin position="25"/>
        <end position="73"/>
    </location>
</feature>
<evidence type="ECO:0000313" key="3">
    <source>
        <dbReference type="Proteomes" id="UP000427906"/>
    </source>
</evidence>
<evidence type="ECO:0000313" key="2">
    <source>
        <dbReference type="EMBL" id="BBO69450.1"/>
    </source>
</evidence>
<feature type="signal peptide" evidence="1">
    <location>
        <begin position="1"/>
        <end position="24"/>
    </location>
</feature>
<proteinExistence type="predicted"/>
<dbReference type="AlphaFoldDB" id="A0A5K7YMH3"/>
<name>A0A5K7YMH3_9BACT</name>
<dbReference type="EMBL" id="AP021874">
    <property type="protein sequence ID" value="BBO69450.1"/>
    <property type="molecule type" value="Genomic_DNA"/>
</dbReference>
<keyword evidence="3" id="KW-1185">Reference proteome</keyword>
<reference evidence="2 3" key="1">
    <citation type="submission" date="2019-11" db="EMBL/GenBank/DDBJ databases">
        <title>Comparative genomics of hydrocarbon-degrading Desulfosarcina strains.</title>
        <authorList>
            <person name="Watanabe M."/>
            <person name="Kojima H."/>
            <person name="Fukui M."/>
        </authorList>
    </citation>
    <scope>NUCLEOTIDE SEQUENCE [LARGE SCALE GENOMIC DNA]</scope>
    <source>
        <strain evidence="2 3">PL12</strain>
    </source>
</reference>
<protein>
    <submittedName>
        <fullName evidence="2">Uncharacterized protein</fullName>
    </submittedName>
</protein>
<accession>A0A5K7YMH3</accession>
<dbReference type="RefSeq" id="WP_155317490.1">
    <property type="nucleotide sequence ID" value="NZ_AP021874.1"/>
</dbReference>
<evidence type="ECO:0000256" key="1">
    <source>
        <dbReference type="SAM" id="SignalP"/>
    </source>
</evidence>
<gene>
    <name evidence="2" type="ORF">DSCA_33800</name>
</gene>
<keyword evidence="1" id="KW-0732">Signal</keyword>
<sequence length="73" mass="8494">MRKRMIVTATMLLWAFTTAVVATAQDNPDELFERCKDHPRGPWCYQETVEQRNQPELCKNILTYWPNADGVHG</sequence>
<organism evidence="2 3">
    <name type="scientific">Desulfosarcina alkanivorans</name>
    <dbReference type="NCBI Taxonomy" id="571177"/>
    <lineage>
        <taxon>Bacteria</taxon>
        <taxon>Pseudomonadati</taxon>
        <taxon>Thermodesulfobacteriota</taxon>
        <taxon>Desulfobacteria</taxon>
        <taxon>Desulfobacterales</taxon>
        <taxon>Desulfosarcinaceae</taxon>
        <taxon>Desulfosarcina</taxon>
    </lineage>
</organism>